<accession>A0A2U2AFJ9</accession>
<comment type="caution">
    <text evidence="2">The sequence shown here is derived from an EMBL/GenBank/DDBJ whole genome shotgun (WGS) entry which is preliminary data.</text>
</comment>
<dbReference type="OrthoDB" id="6658395at2"/>
<dbReference type="Proteomes" id="UP000245020">
    <property type="component" value="Unassembled WGS sequence"/>
</dbReference>
<feature type="transmembrane region" description="Helical" evidence="1">
    <location>
        <begin position="38"/>
        <end position="58"/>
    </location>
</feature>
<keyword evidence="1" id="KW-0812">Transmembrane</keyword>
<dbReference type="RefSeq" id="WP_109188797.1">
    <property type="nucleotide sequence ID" value="NZ_BMYA01000005.1"/>
</dbReference>
<sequence>MGNMSLIALLIAILLMGLMTFLLRAFPTFVPKKVLDSYLLRYLNYALPLSVMAILIIHSMEIDFAAIDGALLLAKVGALALVLLSYIGWRNVFLSVIIGVAALNGLIYLIEWLVQ</sequence>
<dbReference type="AlphaFoldDB" id="A0A2U2AFJ9"/>
<proteinExistence type="predicted"/>
<evidence type="ECO:0000313" key="3">
    <source>
        <dbReference type="Proteomes" id="UP000245020"/>
    </source>
</evidence>
<dbReference type="InterPro" id="IPR008407">
    <property type="entry name" value="Brnchd-chn_aa_trnsp_AzlD"/>
</dbReference>
<evidence type="ECO:0000256" key="1">
    <source>
        <dbReference type="SAM" id="Phobius"/>
    </source>
</evidence>
<feature type="transmembrane region" description="Helical" evidence="1">
    <location>
        <begin position="6"/>
        <end position="26"/>
    </location>
</feature>
<feature type="transmembrane region" description="Helical" evidence="1">
    <location>
        <begin position="91"/>
        <end position="110"/>
    </location>
</feature>
<gene>
    <name evidence="2" type="ORF">DC083_03005</name>
</gene>
<keyword evidence="3" id="KW-1185">Reference proteome</keyword>
<reference evidence="3" key="1">
    <citation type="submission" date="2018-05" db="EMBL/GenBank/DDBJ databases">
        <title>Ignatzschineria dubaiensis sp. nov., isolated from necrotic foot tissues of dromedaries (Camelus dromedarius) and associated maggots in Dubai, United Arab Emirates.</title>
        <authorList>
            <person name="Tsang C.C."/>
            <person name="Tang J.Y.M."/>
            <person name="Fong J.Y.H."/>
            <person name="Kinne J."/>
            <person name="Lee H.H."/>
            <person name="Joseph M."/>
            <person name="Jose S."/>
            <person name="Schuster R.K."/>
            <person name="Tang Y."/>
            <person name="Sivakumar S."/>
            <person name="Chen J.H.K."/>
            <person name="Teng J.L.L."/>
            <person name="Lau S.K.P."/>
            <person name="Wernery U."/>
            <person name="Woo P.C.Y."/>
        </authorList>
    </citation>
    <scope>NUCLEOTIDE SEQUENCE [LARGE SCALE GENOMIC DNA]</scope>
    <source>
        <strain evidence="3">KCTC 22644</strain>
    </source>
</reference>
<dbReference type="Pfam" id="PF05437">
    <property type="entry name" value="AzlD"/>
    <property type="match status" value="1"/>
</dbReference>
<organism evidence="2 3">
    <name type="scientific">Ignatzschineria ureiclastica</name>
    <dbReference type="NCBI Taxonomy" id="472582"/>
    <lineage>
        <taxon>Bacteria</taxon>
        <taxon>Pseudomonadati</taxon>
        <taxon>Pseudomonadota</taxon>
        <taxon>Gammaproteobacteria</taxon>
        <taxon>Cardiobacteriales</taxon>
        <taxon>Ignatzschineriaceae</taxon>
        <taxon>Ignatzschineria</taxon>
    </lineage>
</organism>
<keyword evidence="1" id="KW-1133">Transmembrane helix</keyword>
<keyword evidence="1" id="KW-0472">Membrane</keyword>
<dbReference type="EMBL" id="QEWQ01000002">
    <property type="protein sequence ID" value="PWD81432.1"/>
    <property type="molecule type" value="Genomic_DNA"/>
</dbReference>
<name>A0A2U2AFJ9_9GAMM</name>
<feature type="transmembrane region" description="Helical" evidence="1">
    <location>
        <begin position="64"/>
        <end position="84"/>
    </location>
</feature>
<protein>
    <recommendedName>
        <fullName evidence="4">Branched-chain amino acid transporter</fullName>
    </recommendedName>
</protein>
<evidence type="ECO:0000313" key="2">
    <source>
        <dbReference type="EMBL" id="PWD81432.1"/>
    </source>
</evidence>
<evidence type="ECO:0008006" key="4">
    <source>
        <dbReference type="Google" id="ProtNLM"/>
    </source>
</evidence>